<gene>
    <name evidence="4" type="ORF">CLEP1334_LOCUS24860</name>
</gene>
<feature type="domain" description="Cyclin-like" evidence="3">
    <location>
        <begin position="157"/>
        <end position="241"/>
    </location>
</feature>
<accession>A0A7S0JEV6</accession>
<dbReference type="InterPro" id="IPR006671">
    <property type="entry name" value="Cyclin_N"/>
</dbReference>
<feature type="domain" description="Cyclin-like" evidence="3">
    <location>
        <begin position="59"/>
        <end position="144"/>
    </location>
</feature>
<evidence type="ECO:0000313" key="4">
    <source>
        <dbReference type="EMBL" id="CAD8549570.1"/>
    </source>
</evidence>
<evidence type="ECO:0000256" key="2">
    <source>
        <dbReference type="RuleBase" id="RU000383"/>
    </source>
</evidence>
<dbReference type="SMART" id="SM00385">
    <property type="entry name" value="CYCLIN"/>
    <property type="match status" value="2"/>
</dbReference>
<dbReference type="InterPro" id="IPR013763">
    <property type="entry name" value="Cyclin-like_dom"/>
</dbReference>
<reference evidence="4" key="1">
    <citation type="submission" date="2021-01" db="EMBL/GenBank/DDBJ databases">
        <authorList>
            <person name="Corre E."/>
            <person name="Pelletier E."/>
            <person name="Niang G."/>
            <person name="Scheremetjew M."/>
            <person name="Finn R."/>
            <person name="Kale V."/>
            <person name="Holt S."/>
            <person name="Cochrane G."/>
            <person name="Meng A."/>
            <person name="Brown T."/>
            <person name="Cohen L."/>
        </authorList>
    </citation>
    <scope>NUCLEOTIDE SEQUENCE</scope>
    <source>
        <strain evidence="4">RCC1130</strain>
    </source>
</reference>
<evidence type="ECO:0000259" key="3">
    <source>
        <dbReference type="SMART" id="SM00385"/>
    </source>
</evidence>
<organism evidence="4">
    <name type="scientific">Calcidiscus leptoporus</name>
    <dbReference type="NCBI Taxonomy" id="127549"/>
    <lineage>
        <taxon>Eukaryota</taxon>
        <taxon>Haptista</taxon>
        <taxon>Haptophyta</taxon>
        <taxon>Prymnesiophyceae</taxon>
        <taxon>Coccolithales</taxon>
        <taxon>Calcidiscaceae</taxon>
        <taxon>Calcidiscus</taxon>
    </lineage>
</organism>
<dbReference type="CDD" id="cd00043">
    <property type="entry name" value="CYCLIN_SF"/>
    <property type="match status" value="1"/>
</dbReference>
<dbReference type="InterPro" id="IPR004367">
    <property type="entry name" value="Cyclin_C-dom"/>
</dbReference>
<dbReference type="SUPFAM" id="SSF47954">
    <property type="entry name" value="Cyclin-like"/>
    <property type="match status" value="2"/>
</dbReference>
<evidence type="ECO:0000256" key="1">
    <source>
        <dbReference type="ARBA" id="ARBA00023127"/>
    </source>
</evidence>
<dbReference type="InterPro" id="IPR039361">
    <property type="entry name" value="Cyclin"/>
</dbReference>
<dbReference type="Pfam" id="PF02984">
    <property type="entry name" value="Cyclin_C"/>
    <property type="match status" value="1"/>
</dbReference>
<protein>
    <recommendedName>
        <fullName evidence="3">Cyclin-like domain-containing protein</fullName>
    </recommendedName>
</protein>
<proteinExistence type="inferred from homology"/>
<dbReference type="AlphaFoldDB" id="A0A7S0JEV6"/>
<dbReference type="Pfam" id="PF00134">
    <property type="entry name" value="Cyclin_N"/>
    <property type="match status" value="1"/>
</dbReference>
<dbReference type="PANTHER" id="PTHR10177">
    <property type="entry name" value="CYCLINS"/>
    <property type="match status" value="1"/>
</dbReference>
<name>A0A7S0JEV6_9EUKA</name>
<dbReference type="InterPro" id="IPR036915">
    <property type="entry name" value="Cyclin-like_sf"/>
</dbReference>
<sequence>MASSPNGISSQCAACEEMEMTVVGRKRRAELSMEQMRKDMLVASECLYVTPQQREYAVDLIAEICDEFCLQTQTAHLAVNYFDRYACQVAEGGGDFCIISIVCVLVASKFLEIKVPALSELTVNFSHVKYTRTQLKDAELNLLSSLSWKLHHVTPHAFLERLCERQGNLSEACQRRAVFLIDMSYWESATLRKFSPCIVAGAALLCAIQMIEGTGLRDTEMKALCDVCDVDLEGMEVCGETLRRQFFKHYAVRGTERSESPNDVMATMATLNQPVFQPTARSAPSKNHFSPVFADANGDLADVNGDQ</sequence>
<dbReference type="Gene3D" id="1.10.472.10">
    <property type="entry name" value="Cyclin-like"/>
    <property type="match status" value="2"/>
</dbReference>
<keyword evidence="1 2" id="KW-0195">Cyclin</keyword>
<comment type="similarity">
    <text evidence="2">Belongs to the cyclin family.</text>
</comment>
<dbReference type="EMBL" id="HBER01049605">
    <property type="protein sequence ID" value="CAD8549570.1"/>
    <property type="molecule type" value="Transcribed_RNA"/>
</dbReference>